<comment type="similarity">
    <text evidence="2">Belongs to the amino acid-polyamine-organocation (APC) superfamily. Spore germination protein (SGP) (TC 2.A.3.9) family.</text>
</comment>
<dbReference type="AlphaFoldDB" id="A0A9X1XC39"/>
<keyword evidence="3" id="KW-0813">Transport</keyword>
<evidence type="ECO:0000256" key="2">
    <source>
        <dbReference type="ARBA" id="ARBA00007998"/>
    </source>
</evidence>
<comment type="caution">
    <text evidence="9">The sequence shown here is derived from an EMBL/GenBank/DDBJ whole genome shotgun (WGS) entry which is preliminary data.</text>
</comment>
<proteinExistence type="inferred from homology"/>
<sequence length="373" mass="41944">MIEKGKISAFQMALIMYPTITATALLTIPGITGKYAERDMWISPILGSINGFFTVFILYQLHKLYPKESIIQYSEHIIGRFLGKILGFVYLFFLLHSGSIILREYSTFVSVSFLQTTPPFVIIGGMVLVCAFAVRGGIEVLGRAAGLFVPVFLLLPLIVALLLLKDFDPKNMLPIMEHGMVPSIMGAAAPQVWFGQTFLISMLFPFLSDRDKGMKWSTILVVTIMVNLTITNMLSVFLFGGTASGYAYPLFTAIRFITIATFFEHLESFTIAIWITGIFIKISLFYYALVLGAAQWLKLSDYRPIVFPFGFLLTVLGCHWVAPNFNILNQFLVIIYPFYGTLLMTLIPALLLLIVMVRKKKRIKEQIPNQSAH</sequence>
<keyword evidence="5 8" id="KW-0812">Transmembrane</keyword>
<evidence type="ECO:0000256" key="3">
    <source>
        <dbReference type="ARBA" id="ARBA00022448"/>
    </source>
</evidence>
<dbReference type="PANTHER" id="PTHR34975:SF2">
    <property type="entry name" value="SPORE GERMINATION PROTEIN A2"/>
    <property type="match status" value="1"/>
</dbReference>
<comment type="subcellular location">
    <subcellularLocation>
        <location evidence="1">Membrane</location>
        <topology evidence="1">Multi-pass membrane protein</topology>
    </subcellularLocation>
</comment>
<dbReference type="InterPro" id="IPR004761">
    <property type="entry name" value="Spore_GerAB"/>
</dbReference>
<feature type="transmembrane region" description="Helical" evidence="8">
    <location>
        <begin position="108"/>
        <end position="134"/>
    </location>
</feature>
<reference evidence="9" key="1">
    <citation type="submission" date="2021-09" db="EMBL/GenBank/DDBJ databases">
        <title>Genome analysis of Fictibacillus sp. KIGAM418 isolated from marine sediment.</title>
        <authorList>
            <person name="Seo M.-J."/>
            <person name="Cho E.-S."/>
            <person name="Hwang C.Y."/>
        </authorList>
    </citation>
    <scope>NUCLEOTIDE SEQUENCE</scope>
    <source>
        <strain evidence="9">KIGAM418</strain>
    </source>
</reference>
<dbReference type="RefSeq" id="WP_248253227.1">
    <property type="nucleotide sequence ID" value="NZ_JAIWJX010000002.1"/>
</dbReference>
<keyword evidence="10" id="KW-1185">Reference proteome</keyword>
<dbReference type="GO" id="GO:0009847">
    <property type="term" value="P:spore germination"/>
    <property type="evidence" value="ECO:0007669"/>
    <property type="project" value="InterPro"/>
</dbReference>
<dbReference type="Proteomes" id="UP001139011">
    <property type="component" value="Unassembled WGS sequence"/>
</dbReference>
<dbReference type="NCBIfam" id="TIGR00912">
    <property type="entry name" value="2A0309"/>
    <property type="match status" value="1"/>
</dbReference>
<feature type="transmembrane region" description="Helical" evidence="8">
    <location>
        <begin position="146"/>
        <end position="164"/>
    </location>
</feature>
<keyword evidence="4" id="KW-0309">Germination</keyword>
<gene>
    <name evidence="9" type="ORF">LCY76_14660</name>
</gene>
<organism evidence="9 10">
    <name type="scientific">Fictibacillus marinisediminis</name>
    <dbReference type="NCBI Taxonomy" id="2878389"/>
    <lineage>
        <taxon>Bacteria</taxon>
        <taxon>Bacillati</taxon>
        <taxon>Bacillota</taxon>
        <taxon>Bacilli</taxon>
        <taxon>Bacillales</taxon>
        <taxon>Fictibacillaceae</taxon>
        <taxon>Fictibacillus</taxon>
    </lineage>
</organism>
<evidence type="ECO:0000256" key="4">
    <source>
        <dbReference type="ARBA" id="ARBA00022544"/>
    </source>
</evidence>
<dbReference type="Pfam" id="PF03845">
    <property type="entry name" value="Spore_permease"/>
    <property type="match status" value="1"/>
</dbReference>
<accession>A0A9X1XC39</accession>
<evidence type="ECO:0000256" key="6">
    <source>
        <dbReference type="ARBA" id="ARBA00022989"/>
    </source>
</evidence>
<evidence type="ECO:0000313" key="10">
    <source>
        <dbReference type="Proteomes" id="UP001139011"/>
    </source>
</evidence>
<feature type="transmembrane region" description="Helical" evidence="8">
    <location>
        <begin position="184"/>
        <end position="207"/>
    </location>
</feature>
<feature type="transmembrane region" description="Helical" evidence="8">
    <location>
        <begin position="7"/>
        <end position="28"/>
    </location>
</feature>
<protein>
    <submittedName>
        <fullName evidence="9">Spore germination protein</fullName>
    </submittedName>
</protein>
<feature type="transmembrane region" description="Helical" evidence="8">
    <location>
        <begin position="40"/>
        <end position="61"/>
    </location>
</feature>
<evidence type="ECO:0000256" key="8">
    <source>
        <dbReference type="SAM" id="Phobius"/>
    </source>
</evidence>
<keyword evidence="6 8" id="KW-1133">Transmembrane helix</keyword>
<name>A0A9X1XC39_9BACL</name>
<evidence type="ECO:0000313" key="9">
    <source>
        <dbReference type="EMBL" id="MCK6257823.1"/>
    </source>
</evidence>
<feature type="transmembrane region" description="Helical" evidence="8">
    <location>
        <begin position="81"/>
        <end position="102"/>
    </location>
</feature>
<feature type="transmembrane region" description="Helical" evidence="8">
    <location>
        <begin position="219"/>
        <end position="240"/>
    </location>
</feature>
<evidence type="ECO:0000256" key="7">
    <source>
        <dbReference type="ARBA" id="ARBA00023136"/>
    </source>
</evidence>
<feature type="transmembrane region" description="Helical" evidence="8">
    <location>
        <begin position="271"/>
        <end position="293"/>
    </location>
</feature>
<dbReference type="GO" id="GO:0016020">
    <property type="term" value="C:membrane"/>
    <property type="evidence" value="ECO:0007669"/>
    <property type="project" value="UniProtKB-SubCell"/>
</dbReference>
<dbReference type="EMBL" id="JAIWJX010000002">
    <property type="protein sequence ID" value="MCK6257823.1"/>
    <property type="molecule type" value="Genomic_DNA"/>
</dbReference>
<evidence type="ECO:0000256" key="5">
    <source>
        <dbReference type="ARBA" id="ARBA00022692"/>
    </source>
</evidence>
<evidence type="ECO:0000256" key="1">
    <source>
        <dbReference type="ARBA" id="ARBA00004141"/>
    </source>
</evidence>
<feature type="transmembrane region" description="Helical" evidence="8">
    <location>
        <begin position="334"/>
        <end position="357"/>
    </location>
</feature>
<keyword evidence="7 8" id="KW-0472">Membrane</keyword>
<feature type="transmembrane region" description="Helical" evidence="8">
    <location>
        <begin position="305"/>
        <end position="322"/>
    </location>
</feature>
<dbReference type="PANTHER" id="PTHR34975">
    <property type="entry name" value="SPORE GERMINATION PROTEIN A2"/>
    <property type="match status" value="1"/>
</dbReference>